<dbReference type="Proteomes" id="UP000001072">
    <property type="component" value="Unassembled WGS sequence"/>
</dbReference>
<reference evidence="2" key="1">
    <citation type="journal article" date="2011" name="Proc. Natl. Acad. Sci. U.S.A.">
        <title>Obligate biotrophy features unraveled by the genomic analysis of rust fungi.</title>
        <authorList>
            <person name="Duplessis S."/>
            <person name="Cuomo C.A."/>
            <person name="Lin Y.-C."/>
            <person name="Aerts A."/>
            <person name="Tisserant E."/>
            <person name="Veneault-Fourrey C."/>
            <person name="Joly D.L."/>
            <person name="Hacquard S."/>
            <person name="Amselem J."/>
            <person name="Cantarel B.L."/>
            <person name="Chiu R."/>
            <person name="Coutinho P.M."/>
            <person name="Feau N."/>
            <person name="Field M."/>
            <person name="Frey P."/>
            <person name="Gelhaye E."/>
            <person name="Goldberg J."/>
            <person name="Grabherr M.G."/>
            <person name="Kodira C.D."/>
            <person name="Kohler A."/>
            <person name="Kuees U."/>
            <person name="Lindquist E.A."/>
            <person name="Lucas S.M."/>
            <person name="Mago R."/>
            <person name="Mauceli E."/>
            <person name="Morin E."/>
            <person name="Murat C."/>
            <person name="Pangilinan J.L."/>
            <person name="Park R."/>
            <person name="Pearson M."/>
            <person name="Quesneville H."/>
            <person name="Rouhier N."/>
            <person name="Sakthikumar S."/>
            <person name="Salamov A.A."/>
            <person name="Schmutz J."/>
            <person name="Selles B."/>
            <person name="Shapiro H."/>
            <person name="Tanguay P."/>
            <person name="Tuskan G.A."/>
            <person name="Henrissat B."/>
            <person name="Van de Peer Y."/>
            <person name="Rouze P."/>
            <person name="Ellis J.G."/>
            <person name="Dodds P.N."/>
            <person name="Schein J.E."/>
            <person name="Zhong S."/>
            <person name="Hamelin R.C."/>
            <person name="Grigoriev I.V."/>
            <person name="Szabo L.J."/>
            <person name="Martin F."/>
        </authorList>
    </citation>
    <scope>NUCLEOTIDE SEQUENCE [LARGE SCALE GENOMIC DNA]</scope>
    <source>
        <strain evidence="2">98AG31 / pathotype 3-4-7</strain>
    </source>
</reference>
<dbReference type="VEuPathDB" id="FungiDB:MELLADRAFT_102333"/>
<gene>
    <name evidence="1" type="ORF">MELLADRAFT_102333</name>
</gene>
<sequence>MKLDEADLFLNSLADLITPNRAISQLETAQIEIKDHKSKLIFLQDAYQLSIDSIPNISNPDPNYSRLLYEVTQTIDSYERRLIQLELVYEMKKRYAVEVLKAQI</sequence>
<dbReference type="GeneID" id="18921642"/>
<proteinExistence type="predicted"/>
<evidence type="ECO:0000313" key="1">
    <source>
        <dbReference type="EMBL" id="EGG11399.1"/>
    </source>
</evidence>
<dbReference type="EMBL" id="GL883092">
    <property type="protein sequence ID" value="EGG11399.1"/>
    <property type="molecule type" value="Genomic_DNA"/>
</dbReference>
<organism evidence="2">
    <name type="scientific">Melampsora larici-populina (strain 98AG31 / pathotype 3-4-7)</name>
    <name type="common">Poplar leaf rust fungus</name>
    <dbReference type="NCBI Taxonomy" id="747676"/>
    <lineage>
        <taxon>Eukaryota</taxon>
        <taxon>Fungi</taxon>
        <taxon>Dikarya</taxon>
        <taxon>Basidiomycota</taxon>
        <taxon>Pucciniomycotina</taxon>
        <taxon>Pucciniomycetes</taxon>
        <taxon>Pucciniales</taxon>
        <taxon>Melampsoraceae</taxon>
        <taxon>Melampsora</taxon>
    </lineage>
</organism>
<name>F4R7Y3_MELLP</name>
<accession>F4R7Y3</accession>
<dbReference type="OrthoDB" id="10392843at2759"/>
<dbReference type="KEGG" id="mlr:MELLADRAFT_102333"/>
<evidence type="ECO:0000313" key="2">
    <source>
        <dbReference type="Proteomes" id="UP000001072"/>
    </source>
</evidence>
<dbReference type="HOGENOM" id="CLU_2250698_0_0_1"/>
<protein>
    <submittedName>
        <fullName evidence="1">Uncharacterized protein</fullName>
    </submittedName>
</protein>
<keyword evidence="2" id="KW-1185">Reference proteome</keyword>
<dbReference type="RefSeq" id="XP_007405034.1">
    <property type="nucleotide sequence ID" value="XM_007404972.1"/>
</dbReference>
<dbReference type="InParanoid" id="F4R7Y3"/>
<dbReference type="AlphaFoldDB" id="F4R7Y3"/>